<dbReference type="OrthoDB" id="5569165at2"/>
<feature type="chain" id="PRO_5010171442" description="DUF4890 domain-containing protein" evidence="2">
    <location>
        <begin position="21"/>
        <end position="122"/>
    </location>
</feature>
<comment type="caution">
    <text evidence="3">The sequence shown here is derived from an EMBL/GenBank/DDBJ whole genome shotgun (WGS) entry which is preliminary data.</text>
</comment>
<feature type="signal peptide" evidence="2">
    <location>
        <begin position="1"/>
        <end position="20"/>
    </location>
</feature>
<gene>
    <name evidence="3" type="ORF">BLX24_25935</name>
</gene>
<dbReference type="EMBL" id="MORL01000026">
    <property type="protein sequence ID" value="OIN56240.1"/>
    <property type="molecule type" value="Genomic_DNA"/>
</dbReference>
<keyword evidence="1" id="KW-0175">Coiled coil</keyword>
<evidence type="ECO:0000313" key="3">
    <source>
        <dbReference type="EMBL" id="OIN56240.1"/>
    </source>
</evidence>
<name>A0A1S2VCU1_9BACT</name>
<organism evidence="3 4">
    <name type="scientific">Arsenicibacter rosenii</name>
    <dbReference type="NCBI Taxonomy" id="1750698"/>
    <lineage>
        <taxon>Bacteria</taxon>
        <taxon>Pseudomonadati</taxon>
        <taxon>Bacteroidota</taxon>
        <taxon>Cytophagia</taxon>
        <taxon>Cytophagales</taxon>
        <taxon>Spirosomataceae</taxon>
        <taxon>Arsenicibacter</taxon>
    </lineage>
</organism>
<dbReference type="RefSeq" id="WP_071506144.1">
    <property type="nucleotide sequence ID" value="NZ_MORL01000026.1"/>
</dbReference>
<dbReference type="Proteomes" id="UP000181790">
    <property type="component" value="Unassembled WGS sequence"/>
</dbReference>
<protein>
    <recommendedName>
        <fullName evidence="5">DUF4890 domain-containing protein</fullName>
    </recommendedName>
</protein>
<keyword evidence="4" id="KW-1185">Reference proteome</keyword>
<evidence type="ECO:0000256" key="2">
    <source>
        <dbReference type="SAM" id="SignalP"/>
    </source>
</evidence>
<proteinExistence type="predicted"/>
<keyword evidence="2" id="KW-0732">Signal</keyword>
<evidence type="ECO:0000313" key="4">
    <source>
        <dbReference type="Proteomes" id="UP000181790"/>
    </source>
</evidence>
<sequence length="122" mass="14238">MKKQLIITGLCLVLAVPSFAQQRQVGTPDMRAKRQTERMNESLNLTETQLTSVSAINLKYAREMQPILQDGERNLKTARQARDIMQRKDKEMKAVLDAAQYQQYEQMKEALRKEVKERRGRK</sequence>
<reference evidence="3 4" key="1">
    <citation type="submission" date="2016-10" db="EMBL/GenBank/DDBJ databases">
        <title>Arsenicibacter rosenii gen. nov., sp. nov., an efficient arsenic-methylating bacterium isolated from an arsenic-contaminated paddy soil.</title>
        <authorList>
            <person name="Huang K."/>
        </authorList>
    </citation>
    <scope>NUCLEOTIDE SEQUENCE [LARGE SCALE GENOMIC DNA]</scope>
    <source>
        <strain evidence="3 4">SM-1</strain>
    </source>
</reference>
<dbReference type="AlphaFoldDB" id="A0A1S2VCU1"/>
<evidence type="ECO:0000256" key="1">
    <source>
        <dbReference type="SAM" id="Coils"/>
    </source>
</evidence>
<feature type="coiled-coil region" evidence="1">
    <location>
        <begin position="68"/>
        <end position="121"/>
    </location>
</feature>
<accession>A0A1S2VCU1</accession>
<evidence type="ECO:0008006" key="5">
    <source>
        <dbReference type="Google" id="ProtNLM"/>
    </source>
</evidence>